<comment type="caution">
    <text evidence="3">The sequence shown here is derived from an EMBL/GenBank/DDBJ whole genome shotgun (WGS) entry which is preliminary data.</text>
</comment>
<feature type="compositionally biased region" description="Basic and acidic residues" evidence="1">
    <location>
        <begin position="309"/>
        <end position="319"/>
    </location>
</feature>
<dbReference type="PANTHER" id="PTHR47807">
    <property type="entry name" value="PROTEIN TBF1"/>
    <property type="match status" value="1"/>
</dbReference>
<dbReference type="AlphaFoldDB" id="A0A1Y1X3H3"/>
<proteinExistence type="predicted"/>
<protein>
    <recommendedName>
        <fullName evidence="2">HTH myb-type domain-containing protein</fullName>
    </recommendedName>
</protein>
<dbReference type="GO" id="GO:0010833">
    <property type="term" value="P:telomere maintenance via telomere lengthening"/>
    <property type="evidence" value="ECO:0007669"/>
    <property type="project" value="TreeGrafter"/>
</dbReference>
<dbReference type="OrthoDB" id="3366990at2759"/>
<feature type="compositionally biased region" description="Polar residues" evidence="1">
    <location>
        <begin position="292"/>
        <end position="303"/>
    </location>
</feature>
<dbReference type="InterPro" id="IPR017930">
    <property type="entry name" value="Myb_dom"/>
</dbReference>
<dbReference type="GO" id="GO:0003691">
    <property type="term" value="F:double-stranded telomeric DNA binding"/>
    <property type="evidence" value="ECO:0007669"/>
    <property type="project" value="TreeGrafter"/>
</dbReference>
<evidence type="ECO:0000313" key="3">
    <source>
        <dbReference type="EMBL" id="ORX79864.1"/>
    </source>
</evidence>
<dbReference type="InterPro" id="IPR052833">
    <property type="entry name" value="Telomeric_DNA-bd_trans-reg"/>
</dbReference>
<name>A0A1Y1X3H3_9FUNG</name>
<evidence type="ECO:0000313" key="4">
    <source>
        <dbReference type="Proteomes" id="UP000193498"/>
    </source>
</evidence>
<dbReference type="InterPro" id="IPR009057">
    <property type="entry name" value="Homeodomain-like_sf"/>
</dbReference>
<dbReference type="SMART" id="SM00717">
    <property type="entry name" value="SANT"/>
    <property type="match status" value="1"/>
</dbReference>
<dbReference type="Proteomes" id="UP000193498">
    <property type="component" value="Unassembled WGS sequence"/>
</dbReference>
<feature type="region of interest" description="Disordered" evidence="1">
    <location>
        <begin position="269"/>
        <end position="319"/>
    </location>
</feature>
<evidence type="ECO:0000256" key="1">
    <source>
        <dbReference type="SAM" id="MobiDB-lite"/>
    </source>
</evidence>
<evidence type="ECO:0000259" key="2">
    <source>
        <dbReference type="PROSITE" id="PS51294"/>
    </source>
</evidence>
<organism evidence="3 4">
    <name type="scientific">Basidiobolus meristosporus CBS 931.73</name>
    <dbReference type="NCBI Taxonomy" id="1314790"/>
    <lineage>
        <taxon>Eukaryota</taxon>
        <taxon>Fungi</taxon>
        <taxon>Fungi incertae sedis</taxon>
        <taxon>Zoopagomycota</taxon>
        <taxon>Entomophthoromycotina</taxon>
        <taxon>Basidiobolomycetes</taxon>
        <taxon>Basidiobolales</taxon>
        <taxon>Basidiobolaceae</taxon>
        <taxon>Basidiobolus</taxon>
    </lineage>
</organism>
<gene>
    <name evidence="3" type="ORF">K493DRAFT_308460</name>
</gene>
<dbReference type="InParanoid" id="A0A1Y1X3H3"/>
<feature type="domain" description="HTH myb-type" evidence="2">
    <location>
        <begin position="353"/>
        <end position="409"/>
    </location>
</feature>
<reference evidence="3 4" key="1">
    <citation type="submission" date="2016-07" db="EMBL/GenBank/DDBJ databases">
        <title>Pervasive Adenine N6-methylation of Active Genes in Fungi.</title>
        <authorList>
            <consortium name="DOE Joint Genome Institute"/>
            <person name="Mondo S.J."/>
            <person name="Dannebaum R.O."/>
            <person name="Kuo R.C."/>
            <person name="Labutti K."/>
            <person name="Haridas S."/>
            <person name="Kuo A."/>
            <person name="Salamov A."/>
            <person name="Ahrendt S.R."/>
            <person name="Lipzen A."/>
            <person name="Sullivan W."/>
            <person name="Andreopoulos W.B."/>
            <person name="Clum A."/>
            <person name="Lindquist E."/>
            <person name="Daum C."/>
            <person name="Ramamoorthy G.K."/>
            <person name="Gryganskyi A."/>
            <person name="Culley D."/>
            <person name="Magnuson J.K."/>
            <person name="James T.Y."/>
            <person name="O'Malley M.A."/>
            <person name="Stajich J.E."/>
            <person name="Spatafora J.W."/>
            <person name="Visel A."/>
            <person name="Grigoriev I.V."/>
        </authorList>
    </citation>
    <scope>NUCLEOTIDE SEQUENCE [LARGE SCALE GENOMIC DNA]</scope>
    <source>
        <strain evidence="3 4">CBS 931.73</strain>
    </source>
</reference>
<dbReference type="STRING" id="1314790.A0A1Y1X3H3"/>
<accession>A0A1Y1X3H3</accession>
<dbReference type="PROSITE" id="PS51294">
    <property type="entry name" value="HTH_MYB"/>
    <property type="match status" value="1"/>
</dbReference>
<keyword evidence="4" id="KW-1185">Reference proteome</keyword>
<dbReference type="EMBL" id="MCFE01000764">
    <property type="protein sequence ID" value="ORX79864.1"/>
    <property type="molecule type" value="Genomic_DNA"/>
</dbReference>
<dbReference type="Gene3D" id="1.10.10.60">
    <property type="entry name" value="Homeodomain-like"/>
    <property type="match status" value="1"/>
</dbReference>
<dbReference type="PANTHER" id="PTHR47807:SF1">
    <property type="entry name" value="PROTEIN TBF1"/>
    <property type="match status" value="1"/>
</dbReference>
<dbReference type="SUPFAM" id="SSF46689">
    <property type="entry name" value="Homeodomain-like"/>
    <property type="match status" value="1"/>
</dbReference>
<dbReference type="CDD" id="cd11660">
    <property type="entry name" value="SANT_TRF"/>
    <property type="match status" value="1"/>
</dbReference>
<dbReference type="InterPro" id="IPR001005">
    <property type="entry name" value="SANT/Myb"/>
</dbReference>
<sequence length="431" mass="49593">MNTEESKALSHTEWSILDYYCAEAIYQALKLQVTTNLRERVAVVEEACKYIRDIEGSDPYPLNFSLPRCGLKRSLGFLINRKMDDLFLLSRYITQFPSSSLQSRVFLRVILAGISQIIFQEEGCLEDTYKMLHAIAEIYIPCLLTQQPMNSNHLKFILGLKTQYLKSKKEILPKLAGFSLDPQLRKAHKRQLKSRREEFTTISRSDWVNRFPWKTFVHETHDFLFQVSYLLPKSSLFHQTRSIESSDPDATQYLPAELESPEAITHSNQEFHEESDANQQNKEPRRRRGSTVKPNNPAVTTRPGSHGASRSDPEPSQQERLEFRDSVLTIGGEEAQYFLPHLDDPYPLAPTGLQKRGKKPWREEELEALVQGMRLFGTSWAMILNHFGPNGVLGNALRGRTQIQLKDKARNEKNKRQKLGIPLDVFEKACD</sequence>